<feature type="region of interest" description="Disordered" evidence="2">
    <location>
        <begin position="1"/>
        <end position="21"/>
    </location>
</feature>
<feature type="coiled-coil region" evidence="1">
    <location>
        <begin position="348"/>
        <end position="375"/>
    </location>
</feature>
<accession>A0A4R5UGM1</accession>
<evidence type="ECO:0000313" key="4">
    <source>
        <dbReference type="EMBL" id="TDK35080.1"/>
    </source>
</evidence>
<dbReference type="Proteomes" id="UP000295238">
    <property type="component" value="Unassembled WGS sequence"/>
</dbReference>
<reference evidence="4 5" key="1">
    <citation type="submission" date="2019-03" db="EMBL/GenBank/DDBJ databases">
        <title>Rhizobium sp. nov., an bacterium isolated from biocrust in Mu Us Desert.</title>
        <authorList>
            <person name="Lixiong L."/>
        </authorList>
    </citation>
    <scope>NUCLEOTIDE SEQUENCE [LARGE SCALE GENOMIC DNA]</scope>
    <source>
        <strain evidence="4 5">SPY-1</strain>
    </source>
</reference>
<feature type="coiled-coil region" evidence="1">
    <location>
        <begin position="186"/>
        <end position="249"/>
    </location>
</feature>
<dbReference type="EMBL" id="SMTL01000003">
    <property type="protein sequence ID" value="TDK35080.1"/>
    <property type="molecule type" value="Genomic_DNA"/>
</dbReference>
<name>A0A4R5UGM1_9HYPH</name>
<dbReference type="OrthoDB" id="8404455at2"/>
<protein>
    <recommendedName>
        <fullName evidence="6">Succinoglycan biosynthesis protein exop</fullName>
    </recommendedName>
</protein>
<keyword evidence="3" id="KW-1133">Transmembrane helix</keyword>
<feature type="transmembrane region" description="Helical" evidence="3">
    <location>
        <begin position="27"/>
        <end position="46"/>
    </location>
</feature>
<evidence type="ECO:0000256" key="1">
    <source>
        <dbReference type="SAM" id="Coils"/>
    </source>
</evidence>
<proteinExistence type="predicted"/>
<keyword evidence="5" id="KW-1185">Reference proteome</keyword>
<dbReference type="InterPro" id="IPR050445">
    <property type="entry name" value="Bact_polysacc_biosynth/exp"/>
</dbReference>
<evidence type="ECO:0008006" key="6">
    <source>
        <dbReference type="Google" id="ProtNLM"/>
    </source>
</evidence>
<keyword evidence="3" id="KW-0472">Membrane</keyword>
<sequence length="575" mass="61932">MEYFEGISGDTQADGGRDSARPRRRRSVLLAIGLAGMVGAALPVFVQQMSAPSFVAKTELKVETASEGAVTSALAKLRSKANLDNLVRAFNLSKGSEFAIDRSGFAQVVYDILSGGGMTVAEAEADLRSRLSDAIALDYDKAHGAVAISVTAAAPEEARQLATMLGSTFAAGIDTAAEQQVPDAVLDGLRQTLERAEATLSGFLAKVDDKRLAELRRVQTDSQSLVKDVAQAEADLAQMRRKVEQAGAMTLATVLGKPLPDSLEFTGLEYQRQRHVEAKLAVDQLSGSLGPRHPRLVAAQGALEDVRADIQQSLKQLVASLQRDEATAAKRFSELKTRQATLRGDKQTAEAAERLAALETTVNEARQNYLEGQQRRRSTSMQPVQVKAQVVKPASAQPVQPSLPDMLTKSALGGLAGLLLGAACAWIRRRRFDEAEGHETSETETSQPASPVSEIDLLADEDFAELDLIEDDAPVVFERFAANDHPLPANQTPLADHIRELLMANRRPAAESQLPPLVAAVLARGSAVETVVHEPRSRANAASREALDLAALRREMAQLCEKVQQHSGRRQAARR</sequence>
<evidence type="ECO:0000313" key="5">
    <source>
        <dbReference type="Proteomes" id="UP000295238"/>
    </source>
</evidence>
<dbReference type="PANTHER" id="PTHR32309:SF31">
    <property type="entry name" value="CAPSULAR EXOPOLYSACCHARIDE FAMILY"/>
    <property type="match status" value="1"/>
</dbReference>
<dbReference type="AlphaFoldDB" id="A0A4R5UGM1"/>
<organism evidence="4 5">
    <name type="scientific">Rhizobium deserti</name>
    <dbReference type="NCBI Taxonomy" id="2547961"/>
    <lineage>
        <taxon>Bacteria</taxon>
        <taxon>Pseudomonadati</taxon>
        <taxon>Pseudomonadota</taxon>
        <taxon>Alphaproteobacteria</taxon>
        <taxon>Hyphomicrobiales</taxon>
        <taxon>Rhizobiaceae</taxon>
        <taxon>Rhizobium/Agrobacterium group</taxon>
        <taxon>Rhizobium</taxon>
    </lineage>
</organism>
<dbReference type="PANTHER" id="PTHR32309">
    <property type="entry name" value="TYROSINE-PROTEIN KINASE"/>
    <property type="match status" value="1"/>
</dbReference>
<comment type="caution">
    <text evidence="4">The sequence shown here is derived from an EMBL/GenBank/DDBJ whole genome shotgun (WGS) entry which is preliminary data.</text>
</comment>
<evidence type="ECO:0000256" key="3">
    <source>
        <dbReference type="SAM" id="Phobius"/>
    </source>
</evidence>
<gene>
    <name evidence="4" type="ORF">E2F50_12485</name>
</gene>
<dbReference type="RefSeq" id="WP_133316503.1">
    <property type="nucleotide sequence ID" value="NZ_SMTL01000003.1"/>
</dbReference>
<keyword evidence="1" id="KW-0175">Coiled coil</keyword>
<keyword evidence="3" id="KW-0812">Transmembrane</keyword>
<evidence type="ECO:0000256" key="2">
    <source>
        <dbReference type="SAM" id="MobiDB-lite"/>
    </source>
</evidence>